<feature type="modified residue" description="4-aspartylphosphate" evidence="1">
    <location>
        <position position="59"/>
    </location>
</feature>
<keyword evidence="1" id="KW-0597">Phosphoprotein</keyword>
<dbReference type="PANTHER" id="PTHR43228:SF1">
    <property type="entry name" value="TWO-COMPONENT RESPONSE REGULATOR ARR22"/>
    <property type="match status" value="1"/>
</dbReference>
<evidence type="ECO:0000259" key="2">
    <source>
        <dbReference type="PROSITE" id="PS50110"/>
    </source>
</evidence>
<dbReference type="PANTHER" id="PTHR43228">
    <property type="entry name" value="TWO-COMPONENT RESPONSE REGULATOR"/>
    <property type="match status" value="1"/>
</dbReference>
<reference evidence="3" key="1">
    <citation type="submission" date="2022-10" db="EMBL/GenBank/DDBJ databases">
        <title>Chitiniphilus purpureus sp. nov., a novel chitin-degrading bacterium isolated from crawfish pond sediment.</title>
        <authorList>
            <person name="Li K."/>
        </authorList>
    </citation>
    <scope>NUCLEOTIDE SEQUENCE</scope>
    <source>
        <strain evidence="3">CD1</strain>
    </source>
</reference>
<evidence type="ECO:0000256" key="1">
    <source>
        <dbReference type="PROSITE-ProRule" id="PRU00169"/>
    </source>
</evidence>
<dbReference type="Proteomes" id="UP001061302">
    <property type="component" value="Chromosome"/>
</dbReference>
<evidence type="ECO:0000313" key="3">
    <source>
        <dbReference type="EMBL" id="UXY14151.1"/>
    </source>
</evidence>
<dbReference type="InterPro" id="IPR001789">
    <property type="entry name" value="Sig_transdc_resp-reg_receiver"/>
</dbReference>
<dbReference type="SMART" id="SM00448">
    <property type="entry name" value="REC"/>
    <property type="match status" value="1"/>
</dbReference>
<accession>A0ABY6DM21</accession>
<dbReference type="SUPFAM" id="SSF52172">
    <property type="entry name" value="CheY-like"/>
    <property type="match status" value="1"/>
</dbReference>
<evidence type="ECO:0000313" key="4">
    <source>
        <dbReference type="Proteomes" id="UP001061302"/>
    </source>
</evidence>
<name>A0ABY6DM21_9NEIS</name>
<proteinExistence type="predicted"/>
<dbReference type="RefSeq" id="WP_263123451.1">
    <property type="nucleotide sequence ID" value="NZ_CP106753.1"/>
</dbReference>
<protein>
    <submittedName>
        <fullName evidence="3">Response regulator</fullName>
    </submittedName>
</protein>
<dbReference type="InterPro" id="IPR011006">
    <property type="entry name" value="CheY-like_superfamily"/>
</dbReference>
<dbReference type="InterPro" id="IPR052048">
    <property type="entry name" value="ST_Response_Regulator"/>
</dbReference>
<keyword evidence="4" id="KW-1185">Reference proteome</keyword>
<dbReference type="Gene3D" id="3.40.50.2300">
    <property type="match status" value="1"/>
</dbReference>
<dbReference type="PROSITE" id="PS50110">
    <property type="entry name" value="RESPONSE_REGULATORY"/>
    <property type="match status" value="1"/>
</dbReference>
<dbReference type="EMBL" id="CP106753">
    <property type="protein sequence ID" value="UXY14151.1"/>
    <property type="molecule type" value="Genomic_DNA"/>
</dbReference>
<gene>
    <name evidence="3" type="ORF">N8I74_12560</name>
</gene>
<sequence>MTQSQTKTVLIVDDSTLSRMLIRNLIVERHPDWTILEAASGEAALELVGTTRPDLITLDLNMPGMNGLEAAVALNAQCPSAKLAVLTANVQDSIRQKVQALGIFFVAMVEKPVTRAGVDKILFGLAP</sequence>
<feature type="domain" description="Response regulatory" evidence="2">
    <location>
        <begin position="8"/>
        <end position="126"/>
    </location>
</feature>
<dbReference type="Pfam" id="PF00072">
    <property type="entry name" value="Response_reg"/>
    <property type="match status" value="1"/>
</dbReference>
<organism evidence="3 4">
    <name type="scientific">Chitiniphilus purpureus</name>
    <dbReference type="NCBI Taxonomy" id="2981137"/>
    <lineage>
        <taxon>Bacteria</taxon>
        <taxon>Pseudomonadati</taxon>
        <taxon>Pseudomonadota</taxon>
        <taxon>Betaproteobacteria</taxon>
        <taxon>Neisseriales</taxon>
        <taxon>Chitinibacteraceae</taxon>
        <taxon>Chitiniphilus</taxon>
    </lineage>
</organism>